<sequence>MTKQPTTPPLAPTRTLAAPTCVDRCDLILAEGRFQLPLQPFHSMVHCLQAFVTPAGGVLDTSRGRRMLPRNCLPSGPASRLRGRPGGFGPRIPLTRRAYVAGLDAGLFSGLFVPEAGISVIATMAHPLQSVSTEAAEMEKELEELQMDMKGLLVELQGAAVQQADSGRGPKPLNRTGSDQAAIERAWKRTLARVARLQKVKSFVIGRLRELYKELDKTLHAMSTPEMMACDMRSVSTQIMEKESQRKAVREQLNAAASERDDEDPALVPLYQSEWDKARVLRQDEVFYVVDECLGEDQEYIMDVLEILYRMQNTLETHKRTQLLFTGPSPLHAEPVTEVARRLPHFIAPNPLFGTGLFQRRFGVNPVPAAVRELHAFRTDARGTGYVMGSPGRGKTLLLLLLLLSIIGEPDLVMSLTRAMRDWWRSLPVYVLSFNGITKATADDHVLAWIDKRLPHLVRIIFAESWDPTATRNTFDMYRDHVLKLLTEGRVSVAQVVAVATNLVQARLLPSSPDGMRGLLLVDELPRLSIAALSSDEREQLLARLQNFSSDKDVLQRLSFGGERAAGLASSATGTAMTRPSAALEQFPPASQAAATTTTAEAEATTAAAAMSAAKTATTSDAESTSLTGEKKAAGLASATIADAVRRDLEKRITSAEEDKTSLPEDAVMVTAEAVRKATCDWCEALRIRPVMTAFNERFVERQAGARTGSLSTVKEVSRIPLLPLDEVQDQQRRRLLDLRVALRSSTAAGQRRLLPVGTVARHLARLTLGHPRAAIVLNGAVEASSDGDHFFSILVDALAPSGLSVAQKSVYILAQNPLVMAVGLLNYDAPSSGMLTEELSWNTVFGEGALMQRPSRRSKTRNPTIIVTFFLAALEARLQMVVASAIVSSGAATHDVLPASDKYGGWSEPEHLVVADLDGEAEEDFHEDSVVATVFDISGDDCGVYAACNEVRRALLVGDVPVAWENLFLWTEVLLSCCRALLCRNQAALLAPGPLPYRKYSLRKLYPTPDRLTGQARWLSQATMDASIACRGVVYFSSIPQLLQDYSHEDLLGHVWRPWSSTFPGIDGITFLRCVRGSKGGPRAGELVARAEQYKSGERLVPNEDISQSCSSLRGLFGPELWKQWERRTALIITTRSRAPARLDLRSHKPAFAIESVIVVDVDSMDQAYGNTIATFAVCADSLFGTHVVSRPSLGQPPKKRRRRAST</sequence>
<dbReference type="EMBL" id="CM020618">
    <property type="protein sequence ID" value="KAK1861563.1"/>
    <property type="molecule type" value="Genomic_DNA"/>
</dbReference>
<evidence type="ECO:0000313" key="2">
    <source>
        <dbReference type="Proteomes" id="UP000798662"/>
    </source>
</evidence>
<protein>
    <submittedName>
        <fullName evidence="1">Uncharacterized protein</fullName>
    </submittedName>
</protein>
<proteinExistence type="predicted"/>
<name>A0ACC3BUH5_PYRYE</name>
<reference evidence="1" key="1">
    <citation type="submission" date="2019-11" db="EMBL/GenBank/DDBJ databases">
        <title>Nori genome reveals adaptations in red seaweeds to the harsh intertidal environment.</title>
        <authorList>
            <person name="Wang D."/>
            <person name="Mao Y."/>
        </authorList>
    </citation>
    <scope>NUCLEOTIDE SEQUENCE</scope>
    <source>
        <tissue evidence="1">Gametophyte</tissue>
    </source>
</reference>
<accession>A0ACC3BUH5</accession>
<dbReference type="Proteomes" id="UP000798662">
    <property type="component" value="Chromosome 1"/>
</dbReference>
<evidence type="ECO:0000313" key="1">
    <source>
        <dbReference type="EMBL" id="KAK1861563.1"/>
    </source>
</evidence>
<organism evidence="1 2">
    <name type="scientific">Pyropia yezoensis</name>
    <name type="common">Susabi-nori</name>
    <name type="synonym">Porphyra yezoensis</name>
    <dbReference type="NCBI Taxonomy" id="2788"/>
    <lineage>
        <taxon>Eukaryota</taxon>
        <taxon>Rhodophyta</taxon>
        <taxon>Bangiophyceae</taxon>
        <taxon>Bangiales</taxon>
        <taxon>Bangiaceae</taxon>
        <taxon>Pyropia</taxon>
    </lineage>
</organism>
<keyword evidence="2" id="KW-1185">Reference proteome</keyword>
<gene>
    <name evidence="1" type="ORF">I4F81_004147</name>
</gene>
<comment type="caution">
    <text evidence="1">The sequence shown here is derived from an EMBL/GenBank/DDBJ whole genome shotgun (WGS) entry which is preliminary data.</text>
</comment>